<feature type="domain" description="HTH lysR-type" evidence="5">
    <location>
        <begin position="6"/>
        <end position="63"/>
    </location>
</feature>
<keyword evidence="4" id="KW-0804">Transcription</keyword>
<evidence type="ECO:0000313" key="6">
    <source>
        <dbReference type="EMBL" id="OPA85736.1"/>
    </source>
</evidence>
<dbReference type="PANTHER" id="PTHR30346:SF0">
    <property type="entry name" value="HCA OPERON TRANSCRIPTIONAL ACTIVATOR HCAR"/>
    <property type="match status" value="1"/>
</dbReference>
<dbReference type="GO" id="GO:0003700">
    <property type="term" value="F:DNA-binding transcription factor activity"/>
    <property type="evidence" value="ECO:0007669"/>
    <property type="project" value="InterPro"/>
</dbReference>
<keyword evidence="3" id="KW-0238">DNA-binding</keyword>
<dbReference type="GO" id="GO:0032993">
    <property type="term" value="C:protein-DNA complex"/>
    <property type="evidence" value="ECO:0007669"/>
    <property type="project" value="TreeGrafter"/>
</dbReference>
<evidence type="ECO:0000256" key="2">
    <source>
        <dbReference type="ARBA" id="ARBA00023015"/>
    </source>
</evidence>
<dbReference type="SUPFAM" id="SSF53850">
    <property type="entry name" value="Periplasmic binding protein-like II"/>
    <property type="match status" value="1"/>
</dbReference>
<gene>
    <name evidence="6" type="ORF">BFW87_27250</name>
</gene>
<dbReference type="Proteomes" id="UP000190965">
    <property type="component" value="Unassembled WGS sequence"/>
</dbReference>
<comment type="similarity">
    <text evidence="1">Belongs to the LysR transcriptional regulatory family.</text>
</comment>
<dbReference type="SUPFAM" id="SSF46785">
    <property type="entry name" value="Winged helix' DNA-binding domain"/>
    <property type="match status" value="1"/>
</dbReference>
<dbReference type="InterPro" id="IPR036390">
    <property type="entry name" value="WH_DNA-bd_sf"/>
</dbReference>
<dbReference type="CDD" id="cd08414">
    <property type="entry name" value="PBP2_LTTR_aromatics_like"/>
    <property type="match status" value="1"/>
</dbReference>
<organism evidence="6 7">
    <name type="scientific">Pseudomonas fluorescens</name>
    <dbReference type="NCBI Taxonomy" id="294"/>
    <lineage>
        <taxon>Bacteria</taxon>
        <taxon>Pseudomonadati</taxon>
        <taxon>Pseudomonadota</taxon>
        <taxon>Gammaproteobacteria</taxon>
        <taxon>Pseudomonadales</taxon>
        <taxon>Pseudomonadaceae</taxon>
        <taxon>Pseudomonas</taxon>
    </lineage>
</organism>
<dbReference type="PANTHER" id="PTHR30346">
    <property type="entry name" value="TRANSCRIPTIONAL DUAL REGULATOR HCAR-RELATED"/>
    <property type="match status" value="1"/>
</dbReference>
<dbReference type="GO" id="GO:0003677">
    <property type="term" value="F:DNA binding"/>
    <property type="evidence" value="ECO:0007669"/>
    <property type="project" value="UniProtKB-KW"/>
</dbReference>
<evidence type="ECO:0000256" key="4">
    <source>
        <dbReference type="ARBA" id="ARBA00023163"/>
    </source>
</evidence>
<dbReference type="InterPro" id="IPR005119">
    <property type="entry name" value="LysR_subst-bd"/>
</dbReference>
<accession>A0A1T2Y124</accession>
<keyword evidence="2" id="KW-0805">Transcription regulation</keyword>
<evidence type="ECO:0000313" key="7">
    <source>
        <dbReference type="Proteomes" id="UP000190965"/>
    </source>
</evidence>
<comment type="caution">
    <text evidence="6">The sequence shown here is derived from an EMBL/GenBank/DDBJ whole genome shotgun (WGS) entry which is preliminary data.</text>
</comment>
<dbReference type="PROSITE" id="PS50931">
    <property type="entry name" value="HTH_LYSR"/>
    <property type="match status" value="1"/>
</dbReference>
<dbReference type="OrthoDB" id="646694at2"/>
<dbReference type="Pfam" id="PF00126">
    <property type="entry name" value="HTH_1"/>
    <property type="match status" value="1"/>
</dbReference>
<dbReference type="Gene3D" id="3.40.190.10">
    <property type="entry name" value="Periplasmic binding protein-like II"/>
    <property type="match status" value="2"/>
</dbReference>
<reference evidence="6 7" key="1">
    <citation type="submission" date="2016-12" db="EMBL/GenBank/DDBJ databases">
        <title>Draft genome sequences of seven strains of Pseudomonas fluorescens that produce 4-formylaminooxyvinylglycine.</title>
        <authorList>
            <person name="Okrent R.A."/>
            <person name="Manning V.A."/>
            <person name="Trippe K.M."/>
        </authorList>
    </citation>
    <scope>NUCLEOTIDE SEQUENCE [LARGE SCALE GENOMIC DNA]</scope>
    <source>
        <strain evidence="6 7">P5A</strain>
    </source>
</reference>
<evidence type="ECO:0000256" key="1">
    <source>
        <dbReference type="ARBA" id="ARBA00009437"/>
    </source>
</evidence>
<dbReference type="Gene3D" id="1.10.10.10">
    <property type="entry name" value="Winged helix-like DNA-binding domain superfamily/Winged helix DNA-binding domain"/>
    <property type="match status" value="1"/>
</dbReference>
<name>A0A1T2Y124_PSEFL</name>
<dbReference type="EMBL" id="MSDF01000053">
    <property type="protein sequence ID" value="OPA85736.1"/>
    <property type="molecule type" value="Genomic_DNA"/>
</dbReference>
<dbReference type="Pfam" id="PF03466">
    <property type="entry name" value="LysR_substrate"/>
    <property type="match status" value="1"/>
</dbReference>
<dbReference type="InterPro" id="IPR036388">
    <property type="entry name" value="WH-like_DNA-bd_sf"/>
</dbReference>
<dbReference type="AlphaFoldDB" id="A0A1T2Y124"/>
<dbReference type="RefSeq" id="WP_078742821.1">
    <property type="nucleotide sequence ID" value="NZ_MSDF01000053.1"/>
</dbReference>
<dbReference type="InterPro" id="IPR000847">
    <property type="entry name" value="LysR_HTH_N"/>
</dbReference>
<evidence type="ECO:0000256" key="3">
    <source>
        <dbReference type="ARBA" id="ARBA00023125"/>
    </source>
</evidence>
<sequence length="297" mass="31994">MQTSGVDIRQLKAFVVVAEELSFVRAATRLHVSQPALSQTIRQFEAMLEVQLFERNTRNVALTGAGQALLVEAREIVNGVGRLVQAAREHARGVRGCLTVGFLIGAGVDLMPQILSVFAKRYPEIELVVREYDFGSPLAGINEGMDVAVLRPPLGLPDIELHTLVSEPCVACLASSHRLAGESRVSVHELLDEPIIAAPGVGVWRSYWTADAYRNGQPARIVHEASTVETELQAVASERGISITALSTARFYARPGLAFPVISDMPMCEVAVALPPHPSRAARNFAALALEVAGSRS</sequence>
<evidence type="ECO:0000259" key="5">
    <source>
        <dbReference type="PROSITE" id="PS50931"/>
    </source>
</evidence>
<dbReference type="FunFam" id="1.10.10.10:FF:000001">
    <property type="entry name" value="LysR family transcriptional regulator"/>
    <property type="match status" value="1"/>
</dbReference>
<dbReference type="PRINTS" id="PR00039">
    <property type="entry name" value="HTHLYSR"/>
</dbReference>
<proteinExistence type="inferred from homology"/>
<protein>
    <submittedName>
        <fullName evidence="6">LysR family transcriptional regulator</fullName>
    </submittedName>
</protein>